<keyword evidence="2" id="KW-1185">Reference proteome</keyword>
<accession>A0ABQ8RHJ3</accession>
<organism evidence="1 2">
    <name type="scientific">Fusarium equiseti</name>
    <name type="common">Fusarium scirpi</name>
    <dbReference type="NCBI Taxonomy" id="61235"/>
    <lineage>
        <taxon>Eukaryota</taxon>
        <taxon>Fungi</taxon>
        <taxon>Dikarya</taxon>
        <taxon>Ascomycota</taxon>
        <taxon>Pezizomycotina</taxon>
        <taxon>Sordariomycetes</taxon>
        <taxon>Hypocreomycetidae</taxon>
        <taxon>Hypocreales</taxon>
        <taxon>Nectriaceae</taxon>
        <taxon>Fusarium</taxon>
        <taxon>Fusarium incarnatum-equiseti species complex</taxon>
    </lineage>
</organism>
<protein>
    <submittedName>
        <fullName evidence="1">Uncharacterized protein</fullName>
    </submittedName>
</protein>
<gene>
    <name evidence="1" type="ORF">NW768_004906</name>
</gene>
<dbReference type="EMBL" id="JAOQBH010000006">
    <property type="protein sequence ID" value="KAJ4135284.1"/>
    <property type="molecule type" value="Genomic_DNA"/>
</dbReference>
<evidence type="ECO:0000313" key="1">
    <source>
        <dbReference type="EMBL" id="KAJ4135284.1"/>
    </source>
</evidence>
<name>A0ABQ8RHJ3_FUSEQ</name>
<comment type="caution">
    <text evidence="1">The sequence shown here is derived from an EMBL/GenBank/DDBJ whole genome shotgun (WGS) entry which is preliminary data.</text>
</comment>
<dbReference type="Proteomes" id="UP001152024">
    <property type="component" value="Unassembled WGS sequence"/>
</dbReference>
<evidence type="ECO:0000313" key="2">
    <source>
        <dbReference type="Proteomes" id="UP001152024"/>
    </source>
</evidence>
<reference evidence="1" key="1">
    <citation type="submission" date="2022-09" db="EMBL/GenBank/DDBJ databases">
        <title>Fusarium specimens isolated from Avocado Roots.</title>
        <authorList>
            <person name="Stajich J."/>
            <person name="Roper C."/>
            <person name="Heimlech-Rivalta G."/>
        </authorList>
    </citation>
    <scope>NUCLEOTIDE SEQUENCE</scope>
    <source>
        <strain evidence="1">CF00095</strain>
    </source>
</reference>
<proteinExistence type="predicted"/>
<sequence>MPSTPGYLREVQPTKLEFQFDGGKELTVKLNLPLFGLEQTPVTLEYNSPDQLHSGQPVRGIIQGTSWTLDIGTDVKIIGHQSQPSDMQPVDGLATWKD</sequence>